<organism evidence="1 2">
    <name type="scientific">Massilia mucilaginosa</name>
    <dbReference type="NCBI Taxonomy" id="2609282"/>
    <lineage>
        <taxon>Bacteria</taxon>
        <taxon>Pseudomonadati</taxon>
        <taxon>Pseudomonadota</taxon>
        <taxon>Betaproteobacteria</taxon>
        <taxon>Burkholderiales</taxon>
        <taxon>Oxalobacteraceae</taxon>
        <taxon>Telluria group</taxon>
        <taxon>Massilia</taxon>
    </lineage>
</organism>
<reference evidence="1 2" key="1">
    <citation type="submission" date="2019-10" db="EMBL/GenBank/DDBJ databases">
        <title>Taxonomy of Antarctic Massilia spp.: description of Massilia rubra sp. nov., Massilia aquatica sp. nov., Massilia mucilaginosa sp. nov., Massilia frigida sp. nov. isolated from streams, lakes and regoliths.</title>
        <authorList>
            <person name="Holochova P."/>
            <person name="Sedlacek I."/>
            <person name="Kralova S."/>
            <person name="Maslanova I."/>
            <person name="Busse H.-J."/>
            <person name="Stankova E."/>
            <person name="Vrbovska V."/>
            <person name="Kovarovic V."/>
            <person name="Bartak M."/>
            <person name="Svec P."/>
            <person name="Pantucek R."/>
        </authorList>
    </citation>
    <scope>NUCLEOTIDE SEQUENCE [LARGE SCALE GENOMIC DNA]</scope>
    <source>
        <strain evidence="1 2">CCM 8733</strain>
    </source>
</reference>
<sequence length="59" mass="6700">MAGAGGEYTHYSFAMVTLEKMAPNVFKIMDLSFFNRSVGWSRILMNGEYGPPGDFWDEE</sequence>
<keyword evidence="2" id="KW-1185">Reference proteome</keyword>
<name>A0ABX0P3V2_9BURK</name>
<dbReference type="EMBL" id="WHJH01000138">
    <property type="protein sequence ID" value="NHZ93967.1"/>
    <property type="molecule type" value="Genomic_DNA"/>
</dbReference>
<comment type="caution">
    <text evidence="1">The sequence shown here is derived from an EMBL/GenBank/DDBJ whole genome shotgun (WGS) entry which is preliminary data.</text>
</comment>
<dbReference type="Proteomes" id="UP000609726">
    <property type="component" value="Unassembled WGS sequence"/>
</dbReference>
<evidence type="ECO:0000313" key="1">
    <source>
        <dbReference type="EMBL" id="NHZ93967.1"/>
    </source>
</evidence>
<protein>
    <submittedName>
        <fullName evidence="1">Uncharacterized protein</fullName>
    </submittedName>
</protein>
<evidence type="ECO:0000313" key="2">
    <source>
        <dbReference type="Proteomes" id="UP000609726"/>
    </source>
</evidence>
<gene>
    <name evidence="1" type="ORF">F2P45_33980</name>
</gene>
<proteinExistence type="predicted"/>
<accession>A0ABX0P3V2</accession>